<dbReference type="RefSeq" id="WP_163519469.1">
    <property type="nucleotide sequence ID" value="NZ_JTCM02000200.1"/>
</dbReference>
<dbReference type="Proteomes" id="UP000031549">
    <property type="component" value="Unassembled WGS sequence"/>
</dbReference>
<comment type="caution">
    <text evidence="2">The sequence shown here is derived from an EMBL/GenBank/DDBJ whole genome shotgun (WGS) entry which is preliminary data.</text>
</comment>
<dbReference type="Pfam" id="PF21828">
    <property type="entry name" value="DUF6888"/>
    <property type="match status" value="1"/>
</dbReference>
<reference evidence="2 3" key="1">
    <citation type="journal article" date="2015" name="Genome Announc.">
        <title>Draft Genome Sequence of Cyanobacterium Hassallia byssoidea Strain VB512170, Isolated from Monuments in India.</title>
        <authorList>
            <person name="Singh D."/>
            <person name="Chandrababunaidu M.M."/>
            <person name="Panda A."/>
            <person name="Sen D."/>
            <person name="Bhattacharyya S."/>
            <person name="Adhikary S.P."/>
            <person name="Tripathy S."/>
        </authorList>
    </citation>
    <scope>NUCLEOTIDE SEQUENCE [LARGE SCALE GENOMIC DNA]</scope>
    <source>
        <strain evidence="2 3">VB512170</strain>
    </source>
</reference>
<organism evidence="2 3">
    <name type="scientific">Hassallia byssoidea VB512170</name>
    <dbReference type="NCBI Taxonomy" id="1304833"/>
    <lineage>
        <taxon>Bacteria</taxon>
        <taxon>Bacillati</taxon>
        <taxon>Cyanobacteriota</taxon>
        <taxon>Cyanophyceae</taxon>
        <taxon>Nostocales</taxon>
        <taxon>Tolypothrichaceae</taxon>
        <taxon>Hassallia</taxon>
    </lineage>
</organism>
<keyword evidence="3" id="KW-1185">Reference proteome</keyword>
<name>A0A846HLR1_9CYAN</name>
<dbReference type="AlphaFoldDB" id="A0A846HLR1"/>
<evidence type="ECO:0000259" key="1">
    <source>
        <dbReference type="Pfam" id="PF21828"/>
    </source>
</evidence>
<evidence type="ECO:0000313" key="3">
    <source>
        <dbReference type="Proteomes" id="UP000031549"/>
    </source>
</evidence>
<evidence type="ECO:0000313" key="2">
    <source>
        <dbReference type="EMBL" id="NEU77439.1"/>
    </source>
</evidence>
<accession>A0A846HLR1</accession>
<proteinExistence type="predicted"/>
<sequence>MPTTEQALACVRVCQMRSNGYLAIHVFRYNQNTKTVFILAGVAESLEILIFSNGQWRFNDDET</sequence>
<feature type="domain" description="DUF6888" evidence="1">
    <location>
        <begin position="1"/>
        <end position="57"/>
    </location>
</feature>
<dbReference type="EMBL" id="JTCM02000200">
    <property type="protein sequence ID" value="NEU77439.1"/>
    <property type="molecule type" value="Genomic_DNA"/>
</dbReference>
<dbReference type="InterPro" id="IPR054181">
    <property type="entry name" value="DUF6888"/>
</dbReference>
<gene>
    <name evidence="2" type="ORF">PI95_034525</name>
</gene>
<protein>
    <recommendedName>
        <fullName evidence="1">DUF6888 domain-containing protein</fullName>
    </recommendedName>
</protein>